<feature type="domain" description="Transposase IS4 N-terminal" evidence="3">
    <location>
        <begin position="20"/>
        <end position="116"/>
    </location>
</feature>
<dbReference type="InterPro" id="IPR002559">
    <property type="entry name" value="Transposase_11"/>
</dbReference>
<organism evidence="4 5">
    <name type="scientific">Candidatus Propionivibrio dominans</name>
    <dbReference type="NCBI Taxonomy" id="2954373"/>
    <lineage>
        <taxon>Bacteria</taxon>
        <taxon>Pseudomonadati</taxon>
        <taxon>Pseudomonadota</taxon>
        <taxon>Betaproteobacteria</taxon>
        <taxon>Rhodocyclales</taxon>
        <taxon>Rhodocyclaceae</taxon>
        <taxon>Propionivibrio</taxon>
    </lineage>
</organism>
<dbReference type="Gene3D" id="3.90.350.10">
    <property type="entry name" value="Transposase Inhibitor Protein From Tn5, Chain A, domain 1"/>
    <property type="match status" value="1"/>
</dbReference>
<keyword evidence="1" id="KW-0812">Transmembrane</keyword>
<dbReference type="GO" id="GO:0006313">
    <property type="term" value="P:DNA transposition"/>
    <property type="evidence" value="ECO:0007669"/>
    <property type="project" value="InterPro"/>
</dbReference>
<dbReference type="Pfam" id="PF13006">
    <property type="entry name" value="Nterm_IS4"/>
    <property type="match status" value="1"/>
</dbReference>
<keyword evidence="1" id="KW-0472">Membrane</keyword>
<evidence type="ECO:0000313" key="5">
    <source>
        <dbReference type="Proteomes" id="UP000886602"/>
    </source>
</evidence>
<evidence type="ECO:0000256" key="1">
    <source>
        <dbReference type="SAM" id="Phobius"/>
    </source>
</evidence>
<dbReference type="EMBL" id="JADJNC010000066">
    <property type="protein sequence ID" value="MBK7425306.1"/>
    <property type="molecule type" value="Genomic_DNA"/>
</dbReference>
<protein>
    <submittedName>
        <fullName evidence="4">IS4 family transposase</fullName>
    </submittedName>
</protein>
<dbReference type="Pfam" id="PF01609">
    <property type="entry name" value="DDE_Tnp_1"/>
    <property type="match status" value="1"/>
</dbReference>
<evidence type="ECO:0000313" key="4">
    <source>
        <dbReference type="EMBL" id="MBK7425306.1"/>
    </source>
</evidence>
<dbReference type="InterPro" id="IPR047952">
    <property type="entry name" value="Transpos_IS4"/>
</dbReference>
<dbReference type="GO" id="GO:0004803">
    <property type="term" value="F:transposase activity"/>
    <property type="evidence" value="ECO:0007669"/>
    <property type="project" value="InterPro"/>
</dbReference>
<name>A0A9D7FP35_9RHOO</name>
<evidence type="ECO:0000259" key="3">
    <source>
        <dbReference type="Pfam" id="PF13006"/>
    </source>
</evidence>
<sequence>MARTKAQLSSGARLADYLTVGFLAMQCPVGQVRLALEKSGAQSKRRRGLPREVLVYFVMMMVLYADVAYEDVMRLVVEGLRNLLGEAGLESTVVTKGAISQARGLVGEAPLRQLYEEQVRPHGPPGMPGVMFHGHRVMAIDGSTLTMPDEKANSDFYGHLSGGYGDAAFPVIRFVGMTECGTHTICFAKHGPFEEGELTLAQSVMDHADKSMIVTADRGFCGYEFWQRGLRTGAKLLFRVKSVQSLRRMQTLPDGSYLSEIHSNKNLKQKGQTTVVRVIEYALDGIPDAESSYRLITNWMGEDAPSAVELAALYHRRWTIEESFDELKTHLADRKVILRSKRPDLVKQEFYALLLTHSAIRKLMTEAADRTQQSAVDLSFIHAVRVLQRRIPFVGAIPP</sequence>
<dbReference type="InterPro" id="IPR024473">
    <property type="entry name" value="Transposases_IS4_N"/>
</dbReference>
<dbReference type="Proteomes" id="UP000886602">
    <property type="component" value="Unassembled WGS sequence"/>
</dbReference>
<comment type="caution">
    <text evidence="4">The sequence shown here is derived from an EMBL/GenBank/DDBJ whole genome shotgun (WGS) entry which is preliminary data.</text>
</comment>
<dbReference type="AlphaFoldDB" id="A0A9D7FP35"/>
<gene>
    <name evidence="4" type="ORF">IPJ48_20745</name>
</gene>
<dbReference type="GO" id="GO:0003677">
    <property type="term" value="F:DNA binding"/>
    <property type="evidence" value="ECO:0007669"/>
    <property type="project" value="InterPro"/>
</dbReference>
<dbReference type="NCBIfam" id="NF033592">
    <property type="entry name" value="transpos_IS4_1"/>
    <property type="match status" value="1"/>
</dbReference>
<proteinExistence type="predicted"/>
<reference evidence="4" key="1">
    <citation type="submission" date="2020-10" db="EMBL/GenBank/DDBJ databases">
        <title>Connecting structure to function with the recovery of over 1000 high-quality activated sludge metagenome-assembled genomes encoding full-length rRNA genes using long-read sequencing.</title>
        <authorList>
            <person name="Singleton C.M."/>
            <person name="Petriglieri F."/>
            <person name="Kristensen J.M."/>
            <person name="Kirkegaard R.H."/>
            <person name="Michaelsen T.Y."/>
            <person name="Andersen M.H."/>
            <person name="Karst S.M."/>
            <person name="Dueholm M.S."/>
            <person name="Nielsen P.H."/>
            <person name="Albertsen M."/>
        </authorList>
    </citation>
    <scope>NUCLEOTIDE SEQUENCE</scope>
    <source>
        <strain evidence="4">EsbW_18-Q3-R4-48_MAXAC.044</strain>
    </source>
</reference>
<keyword evidence="1" id="KW-1133">Transmembrane helix</keyword>
<dbReference type="PANTHER" id="PTHR37529">
    <property type="entry name" value="TRANSPOSASE INSG FOR INSERTION SEQUENCE ELEMENT IS4-RELATED"/>
    <property type="match status" value="1"/>
</dbReference>
<accession>A0A9D7FP35</accession>
<dbReference type="InterPro" id="IPR012337">
    <property type="entry name" value="RNaseH-like_sf"/>
</dbReference>
<evidence type="ECO:0000259" key="2">
    <source>
        <dbReference type="Pfam" id="PF01609"/>
    </source>
</evidence>
<dbReference type="PANTHER" id="PTHR37529:SF1">
    <property type="entry name" value="TRANSPOSASE INSG FOR INSERTION SEQUENCE ELEMENT IS4-RELATED"/>
    <property type="match status" value="1"/>
</dbReference>
<feature type="transmembrane region" description="Helical" evidence="1">
    <location>
        <begin position="53"/>
        <end position="69"/>
    </location>
</feature>
<dbReference type="SUPFAM" id="SSF53098">
    <property type="entry name" value="Ribonuclease H-like"/>
    <property type="match status" value="1"/>
</dbReference>
<feature type="domain" description="Transposase IS4-like" evidence="2">
    <location>
        <begin position="134"/>
        <end position="356"/>
    </location>
</feature>